<evidence type="ECO:0000313" key="6">
    <source>
        <dbReference type="EMBL" id="RGB76439.1"/>
    </source>
</evidence>
<evidence type="ECO:0000256" key="5">
    <source>
        <dbReference type="SAM" id="MobiDB-lite"/>
    </source>
</evidence>
<keyword evidence="6" id="KW-0378">Hydrolase</keyword>
<gene>
    <name evidence="6" type="ORF">DXA39_04525</name>
</gene>
<dbReference type="EC" id="3.6.3.14" evidence="6"/>
<dbReference type="RefSeq" id="WP_117521418.1">
    <property type="nucleotide sequence ID" value="NZ_AP031484.1"/>
</dbReference>
<protein>
    <submittedName>
        <fullName evidence="6">V-type ATP synthase subunit D</fullName>
        <ecNumber evidence="6">3.6.3.14</ecNumber>
    </submittedName>
</protein>
<accession>A0A3E2TIH0</accession>
<reference evidence="6 7" key="1">
    <citation type="submission" date="2018-08" db="EMBL/GenBank/DDBJ databases">
        <title>A genome reference for cultivated species of the human gut microbiota.</title>
        <authorList>
            <person name="Zou Y."/>
            <person name="Xue W."/>
            <person name="Luo G."/>
        </authorList>
    </citation>
    <scope>NUCLEOTIDE SEQUENCE [LARGE SCALE GENOMIC DNA]</scope>
    <source>
        <strain evidence="6 7">OF01-3</strain>
    </source>
</reference>
<feature type="region of interest" description="Disordered" evidence="5">
    <location>
        <begin position="193"/>
        <end position="213"/>
    </location>
</feature>
<dbReference type="EMBL" id="QVEU01000003">
    <property type="protein sequence ID" value="RGB76439.1"/>
    <property type="molecule type" value="Genomic_DNA"/>
</dbReference>
<dbReference type="GO" id="GO:0046961">
    <property type="term" value="F:proton-transporting ATPase activity, rotational mechanism"/>
    <property type="evidence" value="ECO:0007669"/>
    <property type="project" value="InterPro"/>
</dbReference>
<evidence type="ECO:0000256" key="3">
    <source>
        <dbReference type="ARBA" id="ARBA00023065"/>
    </source>
</evidence>
<feature type="coiled-coil region" evidence="4">
    <location>
        <begin position="143"/>
        <end position="192"/>
    </location>
</feature>
<comment type="similarity">
    <text evidence="1">Belongs to the V-ATPase D subunit family.</text>
</comment>
<keyword evidence="4" id="KW-0175">Coiled coil</keyword>
<keyword evidence="3" id="KW-0406">Ion transport</keyword>
<sequence>MEIKSTAPTKANLIAAKDHLSLLQGGLDILDKSRKALIQAHDSKIKQRDDLNEEVNETIEKVSKNFKRAMITMGESKLDDISRIVPVDNSISLQEDEFMQTKIYNINFEPSKLNLSYSFYETNEAFDVALLSFNELKDKIYKLAELDTTINNLDRQIKKTSKKVNSLEKVQIPKTEERIKTISALIEEKEREEFSKTKMVKDKKIRDQKNAAD</sequence>
<comment type="caution">
    <text evidence="6">The sequence shown here is derived from an EMBL/GenBank/DDBJ whole genome shotgun (WGS) entry which is preliminary data.</text>
</comment>
<dbReference type="PANTHER" id="PTHR11671">
    <property type="entry name" value="V-TYPE ATP SYNTHASE SUBUNIT D"/>
    <property type="match status" value="1"/>
</dbReference>
<dbReference type="Proteomes" id="UP000261011">
    <property type="component" value="Unassembled WGS sequence"/>
</dbReference>
<evidence type="ECO:0000256" key="4">
    <source>
        <dbReference type="SAM" id="Coils"/>
    </source>
</evidence>
<dbReference type="GO" id="GO:0016787">
    <property type="term" value="F:hydrolase activity"/>
    <property type="evidence" value="ECO:0007669"/>
    <property type="project" value="UniProtKB-KW"/>
</dbReference>
<keyword evidence="7" id="KW-1185">Reference proteome</keyword>
<name>A0A3E2TIH0_9FIRM</name>
<dbReference type="OrthoDB" id="9781718at2"/>
<dbReference type="AlphaFoldDB" id="A0A3E2TIH0"/>
<proteinExistence type="inferred from homology"/>
<evidence type="ECO:0000256" key="2">
    <source>
        <dbReference type="ARBA" id="ARBA00022448"/>
    </source>
</evidence>
<dbReference type="Gene3D" id="1.10.287.3240">
    <property type="match status" value="1"/>
</dbReference>
<evidence type="ECO:0000256" key="1">
    <source>
        <dbReference type="ARBA" id="ARBA00005850"/>
    </source>
</evidence>
<organism evidence="6 7">
    <name type="scientific">Anaerococcus nagyae</name>
    <dbReference type="NCBI Taxonomy" id="1755241"/>
    <lineage>
        <taxon>Bacteria</taxon>
        <taxon>Bacillati</taxon>
        <taxon>Bacillota</taxon>
        <taxon>Tissierellia</taxon>
        <taxon>Tissierellales</taxon>
        <taxon>Peptoniphilaceae</taxon>
        <taxon>Anaerococcus</taxon>
    </lineage>
</organism>
<dbReference type="Pfam" id="PF01813">
    <property type="entry name" value="ATP-synt_D"/>
    <property type="match status" value="1"/>
</dbReference>
<dbReference type="NCBIfam" id="TIGR00309">
    <property type="entry name" value="V_ATPase_subD"/>
    <property type="match status" value="1"/>
</dbReference>
<dbReference type="InterPro" id="IPR002699">
    <property type="entry name" value="V_ATPase_D"/>
</dbReference>
<keyword evidence="2" id="KW-0813">Transport</keyword>
<evidence type="ECO:0000313" key="7">
    <source>
        <dbReference type="Proteomes" id="UP000261011"/>
    </source>
</evidence>